<reference evidence="1 2" key="1">
    <citation type="submission" date="2018-03" db="EMBL/GenBank/DDBJ databases">
        <title>Complete genome sequence of a second alphabaculovirus from the true armyworm, Mythimna unipuncta.</title>
        <authorList>
            <person name="Harrison R.L."/>
            <person name="Mowery J.D."/>
            <person name="Bauchan G.R."/>
            <person name="Theilmann D.A."/>
            <person name="Erlandson M.A."/>
        </authorList>
    </citation>
    <scope>NUCLEOTIDE SEQUENCE [LARGE SCALE GENOMIC DNA]</scope>
    <source>
        <strain evidence="1 2">KY310</strain>
    </source>
</reference>
<dbReference type="InterPro" id="IPR007790">
    <property type="entry name" value="LEF-4"/>
</dbReference>
<dbReference type="KEGG" id="vg:80534038"/>
<keyword evidence="2" id="KW-1185">Reference proteome</keyword>
<dbReference type="GeneID" id="80534038"/>
<dbReference type="EMBL" id="MH124167">
    <property type="protein sequence ID" value="AXU41531.1"/>
    <property type="molecule type" value="Genomic_DNA"/>
</dbReference>
<dbReference type="GO" id="GO:0006355">
    <property type="term" value="P:regulation of DNA-templated transcription"/>
    <property type="evidence" value="ECO:0007669"/>
    <property type="project" value="InterPro"/>
</dbReference>
<evidence type="ECO:0000313" key="2">
    <source>
        <dbReference type="Proteomes" id="UP000501969"/>
    </source>
</evidence>
<dbReference type="Proteomes" id="UP000501969">
    <property type="component" value="Segment"/>
</dbReference>
<accession>A0A346TPM1</accession>
<sequence length="468" mass="54123">MAITIEKEISYTINVSQDLLYIIFDTYIVKNFELKQEYCDLIDSDDGRSRIPFVNGRVSIDDGRAFVSVKKTVNSLEKFVYINGNYAIPLINRESVELDHGTPSKELKRIIQCRVYGHKSDCPIEIKFEQIYLNRNYIDKFDSLMGSKQMILYNLLKNKNESLVKNSNLGSDEVMANIRIECEYSDSDRPPKDVMKRFAKIVSGMDAVCAYQNISPQLAHTTLLNSIVYRKFDREHLVGELGTVPDANVYRWSLKLDGTRGRGYFTRNYIIVLMDDMRMYAGEILSPFGMNNIVAFQCELLEEGQMLYITDLLHVFKYGYNNRTQYECLMEPYHIDVASAIRCINLFSQQDVQLSFVSVCNANPINVRFQRFHKPPVSANGYTTIPIDGFIVIDKEFKYNKYKYTRTVEVEYDAATNSFVKLDGPVRCVSVRLQDKNLELLHGKIYEATFENDTLVVLKRRPDRLLPN</sequence>
<evidence type="ECO:0000313" key="1">
    <source>
        <dbReference type="EMBL" id="AXU41531.1"/>
    </source>
</evidence>
<proteinExistence type="predicted"/>
<protein>
    <submittedName>
        <fullName evidence="1">LEF-4</fullName>
    </submittedName>
</protein>
<organism evidence="1 2">
    <name type="scientific">Mythimna unipuncta nucleopolyhedrovirus</name>
    <dbReference type="NCBI Taxonomy" id="447897"/>
    <lineage>
        <taxon>Viruses</taxon>
        <taxon>Viruses incertae sedis</taxon>
        <taxon>Naldaviricetes</taxon>
        <taxon>Lefavirales</taxon>
        <taxon>Baculoviridae</taxon>
        <taxon>Alphabaculovirus</taxon>
    </lineage>
</organism>
<dbReference type="RefSeq" id="YP_010796543.1">
    <property type="nucleotide sequence ID" value="NC_076031.1"/>
</dbReference>
<name>A0A346TPM1_9ABAC</name>
<dbReference type="Pfam" id="PF05098">
    <property type="entry name" value="LEF-4"/>
    <property type="match status" value="1"/>
</dbReference>